<dbReference type="Proteomes" id="UP001555786">
    <property type="component" value="Unassembled WGS sequence"/>
</dbReference>
<keyword evidence="4" id="KW-1185">Reference proteome</keyword>
<dbReference type="InterPro" id="IPR014710">
    <property type="entry name" value="RmlC-like_jellyroll"/>
</dbReference>
<dbReference type="InterPro" id="IPR001387">
    <property type="entry name" value="Cro/C1-type_HTH"/>
</dbReference>
<dbReference type="InterPro" id="IPR011051">
    <property type="entry name" value="RmlC_Cupin_sf"/>
</dbReference>
<reference evidence="3 4" key="1">
    <citation type="submission" date="2024-07" db="EMBL/GenBank/DDBJ databases">
        <title>Description of Labrys sedimenti sp. nov., isolated from a diclofenac-degrading enrichment culture.</title>
        <authorList>
            <person name="Tancsics A."/>
            <person name="Csepanyi A."/>
        </authorList>
    </citation>
    <scope>NUCLEOTIDE SEQUENCE [LARGE SCALE GENOMIC DNA]</scope>
    <source>
        <strain evidence="3 4">LMG 23578</strain>
    </source>
</reference>
<dbReference type="Pfam" id="PF07883">
    <property type="entry name" value="Cupin_2"/>
    <property type="match status" value="1"/>
</dbReference>
<dbReference type="InterPro" id="IPR050807">
    <property type="entry name" value="TransReg_Diox_bact_type"/>
</dbReference>
<keyword evidence="1" id="KW-0238">DNA-binding</keyword>
<accession>A0ABV3PTK8</accession>
<evidence type="ECO:0000313" key="4">
    <source>
        <dbReference type="Proteomes" id="UP001555786"/>
    </source>
</evidence>
<dbReference type="InterPro" id="IPR010982">
    <property type="entry name" value="Lambda_DNA-bd_dom_sf"/>
</dbReference>
<dbReference type="SMART" id="SM00530">
    <property type="entry name" value="HTH_XRE"/>
    <property type="match status" value="1"/>
</dbReference>
<evidence type="ECO:0000313" key="3">
    <source>
        <dbReference type="EMBL" id="MEW9308982.1"/>
    </source>
</evidence>
<dbReference type="Pfam" id="PF13560">
    <property type="entry name" value="HTH_31"/>
    <property type="match status" value="1"/>
</dbReference>
<dbReference type="PANTHER" id="PTHR46797:SF1">
    <property type="entry name" value="METHYLPHOSPHONATE SYNTHASE"/>
    <property type="match status" value="1"/>
</dbReference>
<dbReference type="SUPFAM" id="SSF47413">
    <property type="entry name" value="lambda repressor-like DNA-binding domains"/>
    <property type="match status" value="1"/>
</dbReference>
<dbReference type="CDD" id="cd00093">
    <property type="entry name" value="HTH_XRE"/>
    <property type="match status" value="1"/>
</dbReference>
<dbReference type="SUPFAM" id="SSF51182">
    <property type="entry name" value="RmlC-like cupins"/>
    <property type="match status" value="1"/>
</dbReference>
<dbReference type="PROSITE" id="PS50943">
    <property type="entry name" value="HTH_CROC1"/>
    <property type="match status" value="1"/>
</dbReference>
<dbReference type="InterPro" id="IPR013096">
    <property type="entry name" value="Cupin_2"/>
</dbReference>
<dbReference type="RefSeq" id="WP_367625829.1">
    <property type="nucleotide sequence ID" value="NZ_JBFNQD010000011.1"/>
</dbReference>
<sequence>MSVRRKKERLPVAIGRELRVCREREGISAVDLARAAQISGGTLSKIERGTITASLTIIQSLARILGVSLSTLIKRTERRRKVIFVRQADVIGSSVFPVQRGVYNLDLGSVDSYNDLLNTNPSLVVIYDNEYSNISSQGKGYVLIFMLEGEMIYRHGLNSHKLETGDSLFFDAENWHGLAKAVKTPLKFLQFNACFK</sequence>
<protein>
    <submittedName>
        <fullName evidence="3">Helix-turn-helix domain-containing protein</fullName>
    </submittedName>
</protein>
<gene>
    <name evidence="3" type="ORF">ABXS05_25765</name>
</gene>
<name>A0ABV3PTK8_9HYPH</name>
<evidence type="ECO:0000256" key="1">
    <source>
        <dbReference type="ARBA" id="ARBA00023125"/>
    </source>
</evidence>
<dbReference type="EMBL" id="JBFNQD010000011">
    <property type="protein sequence ID" value="MEW9308982.1"/>
    <property type="molecule type" value="Genomic_DNA"/>
</dbReference>
<evidence type="ECO:0000259" key="2">
    <source>
        <dbReference type="PROSITE" id="PS50943"/>
    </source>
</evidence>
<comment type="caution">
    <text evidence="3">The sequence shown here is derived from an EMBL/GenBank/DDBJ whole genome shotgun (WGS) entry which is preliminary data.</text>
</comment>
<proteinExistence type="predicted"/>
<dbReference type="PANTHER" id="PTHR46797">
    <property type="entry name" value="HTH-TYPE TRANSCRIPTIONAL REGULATOR"/>
    <property type="match status" value="1"/>
</dbReference>
<feature type="domain" description="HTH cro/C1-type" evidence="2">
    <location>
        <begin position="18"/>
        <end position="72"/>
    </location>
</feature>
<organism evidence="3 4">
    <name type="scientific">Labrys neptuniae</name>
    <dbReference type="NCBI Taxonomy" id="376174"/>
    <lineage>
        <taxon>Bacteria</taxon>
        <taxon>Pseudomonadati</taxon>
        <taxon>Pseudomonadota</taxon>
        <taxon>Alphaproteobacteria</taxon>
        <taxon>Hyphomicrobiales</taxon>
        <taxon>Xanthobacteraceae</taxon>
        <taxon>Labrys</taxon>
    </lineage>
</organism>
<dbReference type="Gene3D" id="2.60.120.10">
    <property type="entry name" value="Jelly Rolls"/>
    <property type="match status" value="1"/>
</dbReference>
<dbReference type="Gene3D" id="1.10.260.40">
    <property type="entry name" value="lambda repressor-like DNA-binding domains"/>
    <property type="match status" value="1"/>
</dbReference>